<protein>
    <submittedName>
        <fullName evidence="1">Nucleotidyltransferase family protein</fullName>
    </submittedName>
</protein>
<dbReference type="Proteomes" id="UP001595791">
    <property type="component" value="Unassembled WGS sequence"/>
</dbReference>
<dbReference type="PANTHER" id="PTHR39166">
    <property type="entry name" value="BLL1166 PROTEIN"/>
    <property type="match status" value="1"/>
</dbReference>
<evidence type="ECO:0000313" key="1">
    <source>
        <dbReference type="EMBL" id="MFC4158417.1"/>
    </source>
</evidence>
<keyword evidence="2" id="KW-1185">Reference proteome</keyword>
<proteinExistence type="predicted"/>
<dbReference type="InterPro" id="IPR009267">
    <property type="entry name" value="NTP_transf_6"/>
</dbReference>
<sequence>MATTAAFLADVLQNRHNRTILARLPKLGAPGARLVAGCLFQTVWNLQSQQEPTASIKDYDLFYFDGSDLSWEAEDQVIRRANALFADLPVTVEVRNQARVHLWYPERFGSDYPQLHRCEDGIDRFLIRGTCVGIDADQQVYAPFGLDELYQGRLVRNTLLPDSSFPRFQAKAASYIERWPWLKVVEENSPQS</sequence>
<dbReference type="PANTHER" id="PTHR39166:SF1">
    <property type="entry name" value="BLL1166 PROTEIN"/>
    <property type="match status" value="1"/>
</dbReference>
<dbReference type="RefSeq" id="WP_378161066.1">
    <property type="nucleotide sequence ID" value="NZ_JBHSBU010000001.1"/>
</dbReference>
<accession>A0ABV8MJU4</accession>
<reference evidence="2" key="1">
    <citation type="journal article" date="2019" name="Int. J. Syst. Evol. Microbiol.">
        <title>The Global Catalogue of Microorganisms (GCM) 10K type strain sequencing project: providing services to taxonomists for standard genome sequencing and annotation.</title>
        <authorList>
            <consortium name="The Broad Institute Genomics Platform"/>
            <consortium name="The Broad Institute Genome Sequencing Center for Infectious Disease"/>
            <person name="Wu L."/>
            <person name="Ma J."/>
        </authorList>
    </citation>
    <scope>NUCLEOTIDE SEQUENCE [LARGE SCALE GENOMIC DNA]</scope>
    <source>
        <strain evidence="2">LMG 29894</strain>
    </source>
</reference>
<organism evidence="1 2">
    <name type="scientific">Chitinimonas lacunae</name>
    <dbReference type="NCBI Taxonomy" id="1963018"/>
    <lineage>
        <taxon>Bacteria</taxon>
        <taxon>Pseudomonadati</taxon>
        <taxon>Pseudomonadota</taxon>
        <taxon>Betaproteobacteria</taxon>
        <taxon>Neisseriales</taxon>
        <taxon>Chitinibacteraceae</taxon>
        <taxon>Chitinimonas</taxon>
    </lineage>
</organism>
<dbReference type="EMBL" id="JBHSBU010000001">
    <property type="protein sequence ID" value="MFC4158417.1"/>
    <property type="molecule type" value="Genomic_DNA"/>
</dbReference>
<dbReference type="Pfam" id="PF06042">
    <property type="entry name" value="NTP_transf_6"/>
    <property type="match status" value="1"/>
</dbReference>
<gene>
    <name evidence="1" type="ORF">ACFOW7_03485</name>
</gene>
<evidence type="ECO:0000313" key="2">
    <source>
        <dbReference type="Proteomes" id="UP001595791"/>
    </source>
</evidence>
<comment type="caution">
    <text evidence="1">The sequence shown here is derived from an EMBL/GenBank/DDBJ whole genome shotgun (WGS) entry which is preliminary data.</text>
</comment>
<name>A0ABV8MJU4_9NEIS</name>